<dbReference type="InterPro" id="IPR011990">
    <property type="entry name" value="TPR-like_helical_dom_sf"/>
</dbReference>
<feature type="compositionally biased region" description="Basic residues" evidence="2">
    <location>
        <begin position="16"/>
        <end position="26"/>
    </location>
</feature>
<accession>A0A3N4M1D5</accession>
<dbReference type="STRING" id="1051890.A0A3N4M1D5"/>
<evidence type="ECO:0000256" key="1">
    <source>
        <dbReference type="ARBA" id="ARBA00022737"/>
    </source>
</evidence>
<dbReference type="Gene3D" id="1.25.40.10">
    <property type="entry name" value="Tetratricopeptide repeat domain"/>
    <property type="match status" value="3"/>
</dbReference>
<name>A0A3N4M1D5_9PEZI</name>
<keyword evidence="4" id="KW-1185">Reference proteome</keyword>
<proteinExistence type="predicted"/>
<dbReference type="OrthoDB" id="185373at2759"/>
<organism evidence="3 4">
    <name type="scientific">Terfezia boudieri ATCC MYA-4762</name>
    <dbReference type="NCBI Taxonomy" id="1051890"/>
    <lineage>
        <taxon>Eukaryota</taxon>
        <taxon>Fungi</taxon>
        <taxon>Dikarya</taxon>
        <taxon>Ascomycota</taxon>
        <taxon>Pezizomycotina</taxon>
        <taxon>Pezizomycetes</taxon>
        <taxon>Pezizales</taxon>
        <taxon>Pezizaceae</taxon>
        <taxon>Terfezia</taxon>
    </lineage>
</organism>
<dbReference type="AlphaFoldDB" id="A0A3N4M1D5"/>
<evidence type="ECO:0000256" key="2">
    <source>
        <dbReference type="SAM" id="MobiDB-lite"/>
    </source>
</evidence>
<keyword evidence="1" id="KW-0677">Repeat</keyword>
<reference evidence="3 4" key="1">
    <citation type="journal article" date="2018" name="Nat. Ecol. Evol.">
        <title>Pezizomycetes genomes reveal the molecular basis of ectomycorrhizal truffle lifestyle.</title>
        <authorList>
            <person name="Murat C."/>
            <person name="Payen T."/>
            <person name="Noel B."/>
            <person name="Kuo A."/>
            <person name="Morin E."/>
            <person name="Chen J."/>
            <person name="Kohler A."/>
            <person name="Krizsan K."/>
            <person name="Balestrini R."/>
            <person name="Da Silva C."/>
            <person name="Montanini B."/>
            <person name="Hainaut M."/>
            <person name="Levati E."/>
            <person name="Barry K.W."/>
            <person name="Belfiori B."/>
            <person name="Cichocki N."/>
            <person name="Clum A."/>
            <person name="Dockter R.B."/>
            <person name="Fauchery L."/>
            <person name="Guy J."/>
            <person name="Iotti M."/>
            <person name="Le Tacon F."/>
            <person name="Lindquist E.A."/>
            <person name="Lipzen A."/>
            <person name="Malagnac F."/>
            <person name="Mello A."/>
            <person name="Molinier V."/>
            <person name="Miyauchi S."/>
            <person name="Poulain J."/>
            <person name="Riccioni C."/>
            <person name="Rubini A."/>
            <person name="Sitrit Y."/>
            <person name="Splivallo R."/>
            <person name="Traeger S."/>
            <person name="Wang M."/>
            <person name="Zifcakova L."/>
            <person name="Wipf D."/>
            <person name="Zambonelli A."/>
            <person name="Paolocci F."/>
            <person name="Nowrousian M."/>
            <person name="Ottonello S."/>
            <person name="Baldrian P."/>
            <person name="Spatafora J.W."/>
            <person name="Henrissat B."/>
            <person name="Nagy L.G."/>
            <person name="Aury J.M."/>
            <person name="Wincker P."/>
            <person name="Grigoriev I.V."/>
            <person name="Bonfante P."/>
            <person name="Martin F.M."/>
        </authorList>
    </citation>
    <scope>NUCLEOTIDE SEQUENCE [LARGE SCALE GENOMIC DNA]</scope>
    <source>
        <strain evidence="3 4">ATCC MYA-4762</strain>
    </source>
</reference>
<evidence type="ECO:0000313" key="3">
    <source>
        <dbReference type="EMBL" id="RPB24115.1"/>
    </source>
</evidence>
<evidence type="ECO:0000313" key="4">
    <source>
        <dbReference type="Proteomes" id="UP000267821"/>
    </source>
</evidence>
<feature type="region of interest" description="Disordered" evidence="2">
    <location>
        <begin position="1"/>
        <end position="28"/>
    </location>
</feature>
<dbReference type="PANTHER" id="PTHR47447:SF17">
    <property type="entry name" value="OS12G0638900 PROTEIN"/>
    <property type="match status" value="1"/>
</dbReference>
<dbReference type="PANTHER" id="PTHR47447">
    <property type="entry name" value="OS03G0856100 PROTEIN"/>
    <property type="match status" value="1"/>
</dbReference>
<sequence length="887" mass="101813">MGQGVRRSTIPTRDYQKKRREIRSRKGTTATAWMRHMVRKIMQGDADGAEKFWHVNRIGGRDLEDLRQASKALMGAYNEAGRWLDTIRLFKWNEVARSLDERGKRRMRDVIPLKETGKYLKELEIRAKLQKKLVDQWANLKPEMGPSVDTALDEMRRDSSDDYGAYLQDLHDAVLRLHKIPARFMEEDVTVEVLRKFIGDRSSLRPFTGHEGGKSEMGIDGEILDLCFKALLERSDYEIILTLFYQYEPSIKLTPETWEYVLAAYVNLGRFKRAQGLIRYTVFREISISPRCYSVLLSSIRADGSWEKIVRHFNWLEKITRSKVPAIYHIMIQTAVERGMKGEANKYLKRMTDRGLSWTAGTCGALLSAQAKVKDWESLQKTLTIMDGQGFAIPRGSFNAVLNAYAEAKVYNDTETFFKFGLERGIIPDKLTYNIMIKASVYANGPGAEGSLPYWLQQMVAHGIRPDRFTFNTLFQDLRRNYGASASLLRRTYQNILRMQTSVKVLDYISKEILLKNVHYESKRRNWCGSKRYNWSYRALRASGARNREAIALRMASAIEANKPEDALHLWKEFVVQRQRPSFQMIILALRASLVAKNQSSLVSEILNAAKCHGLEIPCSIISVIRDSARKLSQGEMSGFDDVDLSFAGDDESTTLRYDKLYARIEEVYNFLDKNALPITHHVAVHSANRLINAGQPHAAIQLLNQVAKSKWGRQHHYDRVGYSVIMKAYCKAQDLNGIKWTVERVIALRLRPTTGIFSVLTALKERYLRESDENKATYVKMMFLRLRAHATKQEQDARKKAEFLVDFIRGTVGITKRRRFGTNWPLVTSGTRISEERREADRTADKLIPETKVQVTKGHKATPYSSILLALEGERAGQKPDEQEQC</sequence>
<protein>
    <recommendedName>
        <fullName evidence="5">Pentacotripeptide-repeat region of PRORP domain-containing protein</fullName>
    </recommendedName>
</protein>
<dbReference type="Proteomes" id="UP000267821">
    <property type="component" value="Unassembled WGS sequence"/>
</dbReference>
<dbReference type="InParanoid" id="A0A3N4M1D5"/>
<dbReference type="EMBL" id="ML121543">
    <property type="protein sequence ID" value="RPB24115.1"/>
    <property type="molecule type" value="Genomic_DNA"/>
</dbReference>
<gene>
    <name evidence="3" type="ORF">L211DRAFT_849254</name>
</gene>
<evidence type="ECO:0008006" key="5">
    <source>
        <dbReference type="Google" id="ProtNLM"/>
    </source>
</evidence>